<accession>A0A9D2EEV6</accession>
<dbReference type="AlphaFoldDB" id="A0A9D2EEV6"/>
<dbReference type="PANTHER" id="PTHR43227:SF8">
    <property type="entry name" value="DIACETYLCHITOBIOSE UPTAKE SYSTEM PERMEASE PROTEIN DASB"/>
    <property type="match status" value="1"/>
</dbReference>
<evidence type="ECO:0000256" key="7">
    <source>
        <dbReference type="RuleBase" id="RU363032"/>
    </source>
</evidence>
<dbReference type="InterPro" id="IPR050809">
    <property type="entry name" value="UgpAE/MalFG_permease"/>
</dbReference>
<dbReference type="PANTHER" id="PTHR43227">
    <property type="entry name" value="BLL4140 PROTEIN"/>
    <property type="match status" value="1"/>
</dbReference>
<feature type="transmembrane region" description="Helical" evidence="7">
    <location>
        <begin position="172"/>
        <end position="193"/>
    </location>
</feature>
<keyword evidence="5 7" id="KW-1133">Transmembrane helix</keyword>
<reference evidence="10" key="1">
    <citation type="journal article" date="2021" name="PeerJ">
        <title>Extensive microbial diversity within the chicken gut microbiome revealed by metagenomics and culture.</title>
        <authorList>
            <person name="Gilroy R."/>
            <person name="Ravi A."/>
            <person name="Getino M."/>
            <person name="Pursley I."/>
            <person name="Horton D.L."/>
            <person name="Alikhan N.F."/>
            <person name="Baker D."/>
            <person name="Gharbi K."/>
            <person name="Hall N."/>
            <person name="Watson M."/>
            <person name="Adriaenssens E.M."/>
            <person name="Foster-Nyarko E."/>
            <person name="Jarju S."/>
            <person name="Secka A."/>
            <person name="Antonio M."/>
            <person name="Oren A."/>
            <person name="Chaudhuri R.R."/>
            <person name="La Ragione R."/>
            <person name="Hildebrand F."/>
            <person name="Pallen M.J."/>
        </authorList>
    </citation>
    <scope>NUCLEOTIDE SEQUENCE</scope>
    <source>
        <strain evidence="10">ChiGjej4B4-7305</strain>
    </source>
</reference>
<protein>
    <submittedName>
        <fullName evidence="10">Sugar ABC transporter permease</fullName>
    </submittedName>
</protein>
<organism evidence="10 11">
    <name type="scientific">Candidatus Ruania gallistercoris</name>
    <dbReference type="NCBI Taxonomy" id="2838746"/>
    <lineage>
        <taxon>Bacteria</taxon>
        <taxon>Bacillati</taxon>
        <taxon>Actinomycetota</taxon>
        <taxon>Actinomycetes</taxon>
        <taxon>Micrococcales</taxon>
        <taxon>Ruaniaceae</taxon>
        <taxon>Ruania</taxon>
    </lineage>
</organism>
<evidence type="ECO:0000256" key="4">
    <source>
        <dbReference type="ARBA" id="ARBA00022692"/>
    </source>
</evidence>
<evidence type="ECO:0000256" key="3">
    <source>
        <dbReference type="ARBA" id="ARBA00022475"/>
    </source>
</evidence>
<dbReference type="InterPro" id="IPR035906">
    <property type="entry name" value="MetI-like_sf"/>
</dbReference>
<evidence type="ECO:0000256" key="1">
    <source>
        <dbReference type="ARBA" id="ARBA00004651"/>
    </source>
</evidence>
<dbReference type="Pfam" id="PF00528">
    <property type="entry name" value="BPD_transp_1"/>
    <property type="match status" value="1"/>
</dbReference>
<reference evidence="10" key="2">
    <citation type="submission" date="2021-04" db="EMBL/GenBank/DDBJ databases">
        <authorList>
            <person name="Gilroy R."/>
        </authorList>
    </citation>
    <scope>NUCLEOTIDE SEQUENCE</scope>
    <source>
        <strain evidence="10">ChiGjej4B4-7305</strain>
    </source>
</reference>
<evidence type="ECO:0000259" key="9">
    <source>
        <dbReference type="PROSITE" id="PS50928"/>
    </source>
</evidence>
<evidence type="ECO:0000256" key="2">
    <source>
        <dbReference type="ARBA" id="ARBA00022448"/>
    </source>
</evidence>
<dbReference type="GO" id="GO:0005886">
    <property type="term" value="C:plasma membrane"/>
    <property type="evidence" value="ECO:0007669"/>
    <property type="project" value="UniProtKB-SubCell"/>
</dbReference>
<feature type="transmembrane region" description="Helical" evidence="7">
    <location>
        <begin position="90"/>
        <end position="110"/>
    </location>
</feature>
<feature type="compositionally biased region" description="Low complexity" evidence="8">
    <location>
        <begin position="1"/>
        <end position="15"/>
    </location>
</feature>
<feature type="domain" description="ABC transmembrane type-1" evidence="9">
    <location>
        <begin position="88"/>
        <end position="301"/>
    </location>
</feature>
<keyword evidence="4 7" id="KW-0812">Transmembrane</keyword>
<proteinExistence type="inferred from homology"/>
<feature type="transmembrane region" description="Helical" evidence="7">
    <location>
        <begin position="226"/>
        <end position="243"/>
    </location>
</feature>
<dbReference type="InterPro" id="IPR000515">
    <property type="entry name" value="MetI-like"/>
</dbReference>
<dbReference type="SUPFAM" id="SSF161098">
    <property type="entry name" value="MetI-like"/>
    <property type="match status" value="1"/>
</dbReference>
<dbReference type="EMBL" id="DXBY01000174">
    <property type="protein sequence ID" value="HIZ36183.1"/>
    <property type="molecule type" value="Genomic_DNA"/>
</dbReference>
<feature type="transmembrane region" description="Helical" evidence="7">
    <location>
        <begin position="278"/>
        <end position="301"/>
    </location>
</feature>
<keyword evidence="2 7" id="KW-0813">Transport</keyword>
<evidence type="ECO:0000256" key="8">
    <source>
        <dbReference type="SAM" id="MobiDB-lite"/>
    </source>
</evidence>
<evidence type="ECO:0000313" key="10">
    <source>
        <dbReference type="EMBL" id="HIZ36183.1"/>
    </source>
</evidence>
<comment type="subcellular location">
    <subcellularLocation>
        <location evidence="1 7">Cell membrane</location>
        <topology evidence="1 7">Multi-pass membrane protein</topology>
    </subcellularLocation>
</comment>
<dbReference type="CDD" id="cd06261">
    <property type="entry name" value="TM_PBP2"/>
    <property type="match status" value="1"/>
</dbReference>
<comment type="caution">
    <text evidence="10">The sequence shown here is derived from an EMBL/GenBank/DDBJ whole genome shotgun (WGS) entry which is preliminary data.</text>
</comment>
<evidence type="ECO:0000256" key="6">
    <source>
        <dbReference type="ARBA" id="ARBA00023136"/>
    </source>
</evidence>
<feature type="transmembrane region" description="Helical" evidence="7">
    <location>
        <begin position="29"/>
        <end position="48"/>
    </location>
</feature>
<keyword evidence="3" id="KW-1003">Cell membrane</keyword>
<name>A0A9D2EEV6_9MICO</name>
<sequence length="309" mass="32667">MLTMARTGPSTRPGGSPRPGKRLAPASPALYLLPAVLMAAALSVYPLIELVRMAFSAVGPVDLIGDWEFLGWENFREVLSDELFWESARATALLTVGLIGSNLILGYLGAMALKRRGRLASGVLALTVFVWALPPLVSGSVWKFMLSGEGVVNSVLGLVGIDPVNWLSSPDLALGSVTFVTAWAALPFAILVIRGGLLGISPEVLEAAAIDGAGAIRTTVSVILPLLRPTFGVLLILTVLHSFRSFDFVFVMTSGGPGTVTNTLPFFAYTTAFTSYDFGIGSTIAALAMLIITVLAVPYVLGVRKEENQ</sequence>
<gene>
    <name evidence="10" type="ORF">H9815_10420</name>
</gene>
<evidence type="ECO:0000256" key="5">
    <source>
        <dbReference type="ARBA" id="ARBA00022989"/>
    </source>
</evidence>
<feature type="region of interest" description="Disordered" evidence="8">
    <location>
        <begin position="1"/>
        <end position="21"/>
    </location>
</feature>
<keyword evidence="6 7" id="KW-0472">Membrane</keyword>
<dbReference type="Gene3D" id="1.10.3720.10">
    <property type="entry name" value="MetI-like"/>
    <property type="match status" value="1"/>
</dbReference>
<dbReference type="PROSITE" id="PS50928">
    <property type="entry name" value="ABC_TM1"/>
    <property type="match status" value="1"/>
</dbReference>
<dbReference type="Proteomes" id="UP000824037">
    <property type="component" value="Unassembled WGS sequence"/>
</dbReference>
<dbReference type="GO" id="GO:0055085">
    <property type="term" value="P:transmembrane transport"/>
    <property type="evidence" value="ECO:0007669"/>
    <property type="project" value="InterPro"/>
</dbReference>
<feature type="transmembrane region" description="Helical" evidence="7">
    <location>
        <begin position="122"/>
        <end position="142"/>
    </location>
</feature>
<comment type="similarity">
    <text evidence="7">Belongs to the binding-protein-dependent transport system permease family.</text>
</comment>
<evidence type="ECO:0000313" key="11">
    <source>
        <dbReference type="Proteomes" id="UP000824037"/>
    </source>
</evidence>